<dbReference type="Proteomes" id="UP000199300">
    <property type="component" value="Unassembled WGS sequence"/>
</dbReference>
<feature type="region of interest" description="Disordered" evidence="1">
    <location>
        <begin position="1"/>
        <end position="24"/>
    </location>
</feature>
<dbReference type="RefSeq" id="WP_245751604.1">
    <property type="nucleotide sequence ID" value="NZ_FODJ01000004.1"/>
</dbReference>
<evidence type="ECO:0000313" key="2">
    <source>
        <dbReference type="EMBL" id="SEO13941.1"/>
    </source>
</evidence>
<gene>
    <name evidence="2" type="ORF">SAMN04488134_10478</name>
</gene>
<accession>A0A1H8M999</accession>
<reference evidence="2 3" key="1">
    <citation type="submission" date="2016-10" db="EMBL/GenBank/DDBJ databases">
        <authorList>
            <person name="de Groot N.N."/>
        </authorList>
    </citation>
    <scope>NUCLEOTIDE SEQUENCE [LARGE SCALE GENOMIC DNA]</scope>
    <source>
        <strain evidence="2 3">CGMCC 1.10434</strain>
    </source>
</reference>
<dbReference type="AlphaFoldDB" id="A0A1H8M999"/>
<protein>
    <recommendedName>
        <fullName evidence="4">Transporter</fullName>
    </recommendedName>
</protein>
<dbReference type="EMBL" id="FODJ01000004">
    <property type="protein sequence ID" value="SEO13941.1"/>
    <property type="molecule type" value="Genomic_DNA"/>
</dbReference>
<sequence>MNENLRVPTATPVPTAAPPEIAPLSIGGQQGARGIRRCLFTNTYIWLNNGQQFWYFPTFVTRQRISGFRWGRLGWVYHSINPNQVWSFQCM</sequence>
<evidence type="ECO:0000256" key="1">
    <source>
        <dbReference type="SAM" id="MobiDB-lite"/>
    </source>
</evidence>
<keyword evidence="3" id="KW-1185">Reference proteome</keyword>
<organism evidence="2 3">
    <name type="scientific">Amphibacillus marinus</name>
    <dbReference type="NCBI Taxonomy" id="872970"/>
    <lineage>
        <taxon>Bacteria</taxon>
        <taxon>Bacillati</taxon>
        <taxon>Bacillota</taxon>
        <taxon>Bacilli</taxon>
        <taxon>Bacillales</taxon>
        <taxon>Bacillaceae</taxon>
        <taxon>Amphibacillus</taxon>
    </lineage>
</organism>
<evidence type="ECO:0000313" key="3">
    <source>
        <dbReference type="Proteomes" id="UP000199300"/>
    </source>
</evidence>
<proteinExistence type="predicted"/>
<dbReference type="STRING" id="872970.SAMN04488134_10478"/>
<evidence type="ECO:0008006" key="4">
    <source>
        <dbReference type="Google" id="ProtNLM"/>
    </source>
</evidence>
<name>A0A1H8M999_9BACI</name>